<dbReference type="AlphaFoldDB" id="A0A7R9B8N0"/>
<dbReference type="InterPro" id="IPR027417">
    <property type="entry name" value="P-loop_NTPase"/>
</dbReference>
<organism evidence="1">
    <name type="scientific">Timema shepardi</name>
    <name type="common">Walking stick</name>
    <dbReference type="NCBI Taxonomy" id="629360"/>
    <lineage>
        <taxon>Eukaryota</taxon>
        <taxon>Metazoa</taxon>
        <taxon>Ecdysozoa</taxon>
        <taxon>Arthropoda</taxon>
        <taxon>Hexapoda</taxon>
        <taxon>Insecta</taxon>
        <taxon>Pterygota</taxon>
        <taxon>Neoptera</taxon>
        <taxon>Polyneoptera</taxon>
        <taxon>Phasmatodea</taxon>
        <taxon>Timematodea</taxon>
        <taxon>Timematoidea</taxon>
        <taxon>Timematidae</taxon>
        <taxon>Timema</taxon>
    </lineage>
</organism>
<sequence length="105" mass="11921">MDPFAKKPQERDMDKRLESIDPKMVELIRNEIMETGAMVTWDDIAGLEFAKTTIQTCCQPLEVEGARDFPSRHSIRLLTSIARRGTQRFSRVGQGGTGSMYKSRV</sequence>
<accession>A0A7R9B8N0</accession>
<protein>
    <submittedName>
        <fullName evidence="1">Uncharacterized protein</fullName>
    </submittedName>
</protein>
<dbReference type="Gene3D" id="3.40.50.300">
    <property type="entry name" value="P-loop containing nucleotide triphosphate hydrolases"/>
    <property type="match status" value="1"/>
</dbReference>
<name>A0A7R9B8N0_TIMSH</name>
<evidence type="ECO:0000313" key="1">
    <source>
        <dbReference type="EMBL" id="CAD7267995.1"/>
    </source>
</evidence>
<reference evidence="1" key="1">
    <citation type="submission" date="2020-11" db="EMBL/GenBank/DDBJ databases">
        <authorList>
            <person name="Tran Van P."/>
        </authorList>
    </citation>
    <scope>NUCLEOTIDE SEQUENCE</scope>
</reference>
<proteinExistence type="predicted"/>
<dbReference type="EMBL" id="OC011150">
    <property type="protein sequence ID" value="CAD7267995.1"/>
    <property type="molecule type" value="Genomic_DNA"/>
</dbReference>
<gene>
    <name evidence="1" type="ORF">TSIB3V08_LOCUS11997</name>
</gene>